<dbReference type="SUPFAM" id="SSF52540">
    <property type="entry name" value="P-loop containing nucleoside triphosphate hydrolases"/>
    <property type="match status" value="1"/>
</dbReference>
<evidence type="ECO:0000256" key="1">
    <source>
        <dbReference type="ARBA" id="ARBA00004417"/>
    </source>
</evidence>
<dbReference type="NCBIfam" id="TIGR01727">
    <property type="entry name" value="oligo_HPY"/>
    <property type="match status" value="1"/>
</dbReference>
<evidence type="ECO:0000313" key="8">
    <source>
        <dbReference type="Proteomes" id="UP000646579"/>
    </source>
</evidence>
<dbReference type="InterPro" id="IPR003439">
    <property type="entry name" value="ABC_transporter-like_ATP-bd"/>
</dbReference>
<comment type="similarity">
    <text evidence="2">Belongs to the ABC transporter superfamily.</text>
</comment>
<dbReference type="GO" id="GO:0005524">
    <property type="term" value="F:ATP binding"/>
    <property type="evidence" value="ECO:0007669"/>
    <property type="project" value="UniProtKB-KW"/>
</dbReference>
<dbReference type="GO" id="GO:0055085">
    <property type="term" value="P:transmembrane transport"/>
    <property type="evidence" value="ECO:0007669"/>
    <property type="project" value="UniProtKB-ARBA"/>
</dbReference>
<sequence length="352" mass="39100">MSEHTTQTATPILSVRQLKKHYGGKKPLFGPAPNPLRAVDGISFDVIEGETFGIVGESGCGKTTLGRCIARALEPTDGQMLYRPKDEKEPVDLARLKGKALRPYRLDVQMIFQDPISSLNPRMTLLDIIGEPMIVNGLAKGAEVKRRVGELLERVGLRADHMSRYPHAFSGGQRQRIGIARALALNPRVIVCDEPVSALDVSVQAQILNLLQDLQTEQNLTYLFIAHDLGVVEYLCDRVAVMYVGEIVELSDTERLFDKPLHPYTEALMSAVPEANPYSVRQPKILEGDLANAVNRPDGCHFHPRCSYCVNRCRTEEPQLRELEPGRWVRCHRAEELSLSGASDTLVEGVEA</sequence>
<dbReference type="Pfam" id="PF08352">
    <property type="entry name" value="oligo_HPY"/>
    <property type="match status" value="1"/>
</dbReference>
<gene>
    <name evidence="7" type="ORF">GCM10007989_34680</name>
</gene>
<dbReference type="InterPro" id="IPR003593">
    <property type="entry name" value="AAA+_ATPase"/>
</dbReference>
<dbReference type="EMBL" id="BMZE01000004">
    <property type="protein sequence ID" value="GHA35723.1"/>
    <property type="molecule type" value="Genomic_DNA"/>
</dbReference>
<evidence type="ECO:0000256" key="5">
    <source>
        <dbReference type="ARBA" id="ARBA00022840"/>
    </source>
</evidence>
<comment type="caution">
    <text evidence="7">The sequence shown here is derived from an EMBL/GenBank/DDBJ whole genome shotgun (WGS) entry which is preliminary data.</text>
</comment>
<dbReference type="GO" id="GO:0005886">
    <property type="term" value="C:plasma membrane"/>
    <property type="evidence" value="ECO:0007669"/>
    <property type="project" value="UniProtKB-SubCell"/>
</dbReference>
<evidence type="ECO:0000256" key="2">
    <source>
        <dbReference type="ARBA" id="ARBA00005417"/>
    </source>
</evidence>
<proteinExistence type="inferred from homology"/>
<dbReference type="AlphaFoldDB" id="A0A918SF65"/>
<keyword evidence="4" id="KW-0547">Nucleotide-binding</keyword>
<dbReference type="InterPro" id="IPR013563">
    <property type="entry name" value="Oligopep_ABC_C"/>
</dbReference>
<protein>
    <submittedName>
        <fullName evidence="7">ABC transporter ATP-binding protein</fullName>
    </submittedName>
</protein>
<dbReference type="GO" id="GO:0016887">
    <property type="term" value="F:ATP hydrolysis activity"/>
    <property type="evidence" value="ECO:0007669"/>
    <property type="project" value="InterPro"/>
</dbReference>
<keyword evidence="3" id="KW-0813">Transport</keyword>
<accession>A0A918SF65</accession>
<name>A0A918SF65_9HYPH</name>
<evidence type="ECO:0000259" key="6">
    <source>
        <dbReference type="PROSITE" id="PS50893"/>
    </source>
</evidence>
<dbReference type="SMART" id="SM00382">
    <property type="entry name" value="AAA"/>
    <property type="match status" value="1"/>
</dbReference>
<dbReference type="FunFam" id="3.40.50.300:FF:000016">
    <property type="entry name" value="Oligopeptide ABC transporter ATP-binding component"/>
    <property type="match status" value="1"/>
</dbReference>
<dbReference type="GO" id="GO:0015833">
    <property type="term" value="P:peptide transport"/>
    <property type="evidence" value="ECO:0007669"/>
    <property type="project" value="InterPro"/>
</dbReference>
<dbReference type="InterPro" id="IPR050319">
    <property type="entry name" value="ABC_transp_ATP-bind"/>
</dbReference>
<dbReference type="PROSITE" id="PS50893">
    <property type="entry name" value="ABC_TRANSPORTER_2"/>
    <property type="match status" value="1"/>
</dbReference>
<dbReference type="InterPro" id="IPR017871">
    <property type="entry name" value="ABC_transporter-like_CS"/>
</dbReference>
<dbReference type="PROSITE" id="PS00211">
    <property type="entry name" value="ABC_TRANSPORTER_1"/>
    <property type="match status" value="1"/>
</dbReference>
<evidence type="ECO:0000256" key="4">
    <source>
        <dbReference type="ARBA" id="ARBA00022741"/>
    </source>
</evidence>
<feature type="domain" description="ABC transporter" evidence="6">
    <location>
        <begin position="13"/>
        <end position="269"/>
    </location>
</feature>
<organism evidence="7 8">
    <name type="scientific">Devosia pacifica</name>
    <dbReference type="NCBI Taxonomy" id="1335967"/>
    <lineage>
        <taxon>Bacteria</taxon>
        <taxon>Pseudomonadati</taxon>
        <taxon>Pseudomonadota</taxon>
        <taxon>Alphaproteobacteria</taxon>
        <taxon>Hyphomicrobiales</taxon>
        <taxon>Devosiaceae</taxon>
        <taxon>Devosia</taxon>
    </lineage>
</organism>
<dbReference type="CDD" id="cd03257">
    <property type="entry name" value="ABC_NikE_OppD_transporters"/>
    <property type="match status" value="1"/>
</dbReference>
<keyword evidence="5 7" id="KW-0067">ATP-binding</keyword>
<keyword evidence="8" id="KW-1185">Reference proteome</keyword>
<dbReference type="PANTHER" id="PTHR43776">
    <property type="entry name" value="TRANSPORT ATP-BINDING PROTEIN"/>
    <property type="match status" value="1"/>
</dbReference>
<evidence type="ECO:0000313" key="7">
    <source>
        <dbReference type="EMBL" id="GHA35723.1"/>
    </source>
</evidence>
<dbReference type="Pfam" id="PF00005">
    <property type="entry name" value="ABC_tran"/>
    <property type="match status" value="1"/>
</dbReference>
<comment type="subcellular location">
    <subcellularLocation>
        <location evidence="1">Cell inner membrane</location>
        <topology evidence="1">Peripheral membrane protein</topology>
    </subcellularLocation>
</comment>
<dbReference type="Gene3D" id="3.40.50.300">
    <property type="entry name" value="P-loop containing nucleotide triphosphate hydrolases"/>
    <property type="match status" value="1"/>
</dbReference>
<dbReference type="InterPro" id="IPR027417">
    <property type="entry name" value="P-loop_NTPase"/>
</dbReference>
<reference evidence="7" key="1">
    <citation type="journal article" date="2014" name="Int. J. Syst. Evol. Microbiol.">
        <title>Complete genome sequence of Corynebacterium casei LMG S-19264T (=DSM 44701T), isolated from a smear-ripened cheese.</title>
        <authorList>
            <consortium name="US DOE Joint Genome Institute (JGI-PGF)"/>
            <person name="Walter F."/>
            <person name="Albersmeier A."/>
            <person name="Kalinowski J."/>
            <person name="Ruckert C."/>
        </authorList>
    </citation>
    <scope>NUCLEOTIDE SEQUENCE</scope>
    <source>
        <strain evidence="7">KCTC 32437</strain>
    </source>
</reference>
<dbReference type="Proteomes" id="UP000646579">
    <property type="component" value="Unassembled WGS sequence"/>
</dbReference>
<dbReference type="PANTHER" id="PTHR43776:SF7">
    <property type="entry name" value="D,D-DIPEPTIDE TRANSPORT ATP-BINDING PROTEIN DDPF-RELATED"/>
    <property type="match status" value="1"/>
</dbReference>
<dbReference type="RefSeq" id="WP_189427052.1">
    <property type="nucleotide sequence ID" value="NZ_BMZE01000004.1"/>
</dbReference>
<reference evidence="7" key="2">
    <citation type="submission" date="2020-09" db="EMBL/GenBank/DDBJ databases">
        <authorList>
            <person name="Sun Q."/>
            <person name="Kim S."/>
        </authorList>
    </citation>
    <scope>NUCLEOTIDE SEQUENCE</scope>
    <source>
        <strain evidence="7">KCTC 32437</strain>
    </source>
</reference>
<evidence type="ECO:0000256" key="3">
    <source>
        <dbReference type="ARBA" id="ARBA00022448"/>
    </source>
</evidence>